<feature type="region of interest" description="Disordered" evidence="1">
    <location>
        <begin position="51"/>
        <end position="86"/>
    </location>
</feature>
<dbReference type="AlphaFoldDB" id="A0A392T157"/>
<dbReference type="EMBL" id="LXQA010486653">
    <property type="protein sequence ID" value="MCI54881.1"/>
    <property type="molecule type" value="Genomic_DNA"/>
</dbReference>
<reference evidence="2 3" key="1">
    <citation type="journal article" date="2018" name="Front. Plant Sci.">
        <title>Red Clover (Trifolium pratense) and Zigzag Clover (T. medium) - A Picture of Genomic Similarities and Differences.</title>
        <authorList>
            <person name="Dluhosova J."/>
            <person name="Istvanek J."/>
            <person name="Nedelnik J."/>
            <person name="Repkova J."/>
        </authorList>
    </citation>
    <scope>NUCLEOTIDE SEQUENCE [LARGE SCALE GENOMIC DNA]</scope>
    <source>
        <strain evidence="3">cv. 10/8</strain>
        <tissue evidence="2">Leaf</tissue>
    </source>
</reference>
<accession>A0A392T157</accession>
<evidence type="ECO:0000313" key="2">
    <source>
        <dbReference type="EMBL" id="MCI54881.1"/>
    </source>
</evidence>
<organism evidence="2 3">
    <name type="scientific">Trifolium medium</name>
    <dbReference type="NCBI Taxonomy" id="97028"/>
    <lineage>
        <taxon>Eukaryota</taxon>
        <taxon>Viridiplantae</taxon>
        <taxon>Streptophyta</taxon>
        <taxon>Embryophyta</taxon>
        <taxon>Tracheophyta</taxon>
        <taxon>Spermatophyta</taxon>
        <taxon>Magnoliopsida</taxon>
        <taxon>eudicotyledons</taxon>
        <taxon>Gunneridae</taxon>
        <taxon>Pentapetalae</taxon>
        <taxon>rosids</taxon>
        <taxon>fabids</taxon>
        <taxon>Fabales</taxon>
        <taxon>Fabaceae</taxon>
        <taxon>Papilionoideae</taxon>
        <taxon>50 kb inversion clade</taxon>
        <taxon>NPAAA clade</taxon>
        <taxon>Hologalegina</taxon>
        <taxon>IRL clade</taxon>
        <taxon>Trifolieae</taxon>
        <taxon>Trifolium</taxon>
    </lineage>
</organism>
<comment type="caution">
    <text evidence="2">The sequence shown here is derived from an EMBL/GenBank/DDBJ whole genome shotgun (WGS) entry which is preliminary data.</text>
</comment>
<dbReference type="Proteomes" id="UP000265520">
    <property type="component" value="Unassembled WGS sequence"/>
</dbReference>
<sequence>MHELYVEDLGKSTIDFTAEVEKDFGTLGLEYPKSSESVPESVAVQVATITEGGQSDDADVPPNNKTDNIIDSHQKNASKSIAVEDA</sequence>
<name>A0A392T157_9FABA</name>
<keyword evidence="3" id="KW-1185">Reference proteome</keyword>
<proteinExistence type="predicted"/>
<evidence type="ECO:0000256" key="1">
    <source>
        <dbReference type="SAM" id="MobiDB-lite"/>
    </source>
</evidence>
<feature type="non-terminal residue" evidence="2">
    <location>
        <position position="86"/>
    </location>
</feature>
<evidence type="ECO:0000313" key="3">
    <source>
        <dbReference type="Proteomes" id="UP000265520"/>
    </source>
</evidence>
<protein>
    <submittedName>
        <fullName evidence="2">Uncharacterized protein</fullName>
    </submittedName>
</protein>